<organism evidence="1 2">
    <name type="scientific">Paraburkholderia dinghuensis</name>
    <dbReference type="NCBI Taxonomy" id="2305225"/>
    <lineage>
        <taxon>Bacteria</taxon>
        <taxon>Pseudomonadati</taxon>
        <taxon>Pseudomonadota</taxon>
        <taxon>Betaproteobacteria</taxon>
        <taxon>Burkholderiales</taxon>
        <taxon>Burkholderiaceae</taxon>
        <taxon>Paraburkholderia</taxon>
    </lineage>
</organism>
<protein>
    <submittedName>
        <fullName evidence="1">Uncharacterized protein</fullName>
    </submittedName>
</protein>
<comment type="caution">
    <text evidence="1">The sequence shown here is derived from an EMBL/GenBank/DDBJ whole genome shotgun (WGS) entry which is preliminary data.</text>
</comment>
<accession>A0A3N6MP81</accession>
<dbReference type="EMBL" id="RQIS01000009">
    <property type="protein sequence ID" value="RQH05724.1"/>
    <property type="molecule type" value="Genomic_DNA"/>
</dbReference>
<sequence>MIQIEVTMGELSWALTSDDRFGLYAAAGPPRGRSVMKLMRFRVRNARSTKLLDLYFRKRSAILPATLLGKAPRLVFSGLLRNRIIRKSVILKDFAGDS</sequence>
<evidence type="ECO:0000313" key="2">
    <source>
        <dbReference type="Proteomes" id="UP000272778"/>
    </source>
</evidence>
<name>A0A3N6MP81_9BURK</name>
<reference evidence="1 2" key="1">
    <citation type="submission" date="2018-11" db="EMBL/GenBank/DDBJ databases">
        <title>Paraburkholderia sp. DHOA04, isolated from soil.</title>
        <authorList>
            <person name="Gao Z.-H."/>
            <person name="Qiu L.-H."/>
            <person name="Fu J.-C."/>
        </authorList>
    </citation>
    <scope>NUCLEOTIDE SEQUENCE [LARGE SCALE GENOMIC DNA]</scope>
    <source>
        <strain evidence="1 2">DHOA04</strain>
    </source>
</reference>
<proteinExistence type="predicted"/>
<dbReference type="AlphaFoldDB" id="A0A3N6MP81"/>
<evidence type="ECO:0000313" key="1">
    <source>
        <dbReference type="EMBL" id="RQH05724.1"/>
    </source>
</evidence>
<gene>
    <name evidence="1" type="ORF">D1Y85_13955</name>
</gene>
<dbReference type="RefSeq" id="WP_124151652.1">
    <property type="nucleotide sequence ID" value="NZ_RQIS01000009.1"/>
</dbReference>
<dbReference type="Proteomes" id="UP000272778">
    <property type="component" value="Unassembled WGS sequence"/>
</dbReference>
<keyword evidence="2" id="KW-1185">Reference proteome</keyword>
<dbReference type="OrthoDB" id="3322489at2"/>